<organism evidence="3 4">
    <name type="scientific">Novilysobacter ciconiae</name>
    <dbReference type="NCBI Taxonomy" id="2781022"/>
    <lineage>
        <taxon>Bacteria</taxon>
        <taxon>Pseudomonadati</taxon>
        <taxon>Pseudomonadota</taxon>
        <taxon>Gammaproteobacteria</taxon>
        <taxon>Lysobacterales</taxon>
        <taxon>Lysobacteraceae</taxon>
        <taxon>Novilysobacter</taxon>
    </lineage>
</organism>
<dbReference type="PROSITE" id="PS51128">
    <property type="entry name" value="ZF_DKSA_2"/>
    <property type="match status" value="1"/>
</dbReference>
<protein>
    <submittedName>
        <fullName evidence="3">TraR/DksA family transcriptional regulator</fullName>
    </submittedName>
</protein>
<proteinExistence type="predicted"/>
<dbReference type="RefSeq" id="WP_193985132.1">
    <property type="nucleotide sequence ID" value="NZ_CP063656.1"/>
</dbReference>
<keyword evidence="4" id="KW-1185">Reference proteome</keyword>
<dbReference type="Proteomes" id="UP000594059">
    <property type="component" value="Chromosome"/>
</dbReference>
<dbReference type="PANTHER" id="PTHR33823">
    <property type="entry name" value="RNA POLYMERASE-BINDING TRANSCRIPTION FACTOR DKSA-RELATED"/>
    <property type="match status" value="1"/>
</dbReference>
<dbReference type="InterPro" id="IPR037187">
    <property type="entry name" value="DnaK_N"/>
</dbReference>
<dbReference type="KEGG" id="lcic:INQ41_13065"/>
<feature type="region of interest" description="Disordered" evidence="2">
    <location>
        <begin position="31"/>
        <end position="71"/>
    </location>
</feature>
<evidence type="ECO:0000313" key="3">
    <source>
        <dbReference type="EMBL" id="QOW19516.1"/>
    </source>
</evidence>
<reference evidence="3 4" key="1">
    <citation type="submission" date="2020-10" db="EMBL/GenBank/DDBJ databases">
        <title>complete genome sequencing of Lysobacter sp. H21R20.</title>
        <authorList>
            <person name="Bae J.-W."/>
            <person name="Lee S.-Y."/>
        </authorList>
    </citation>
    <scope>NUCLEOTIDE SEQUENCE [LARGE SCALE GENOMIC DNA]</scope>
    <source>
        <strain evidence="3 4">H21R20</strain>
    </source>
</reference>
<dbReference type="Gene3D" id="1.20.120.910">
    <property type="entry name" value="DksA, coiled-coil domain"/>
    <property type="match status" value="1"/>
</dbReference>
<feature type="region of interest" description="Disordered" evidence="2">
    <location>
        <begin position="87"/>
        <end position="107"/>
    </location>
</feature>
<feature type="zinc finger region" description="dksA C4-type" evidence="1">
    <location>
        <begin position="94"/>
        <end position="118"/>
    </location>
</feature>
<evidence type="ECO:0000256" key="1">
    <source>
        <dbReference type="PROSITE-ProRule" id="PRU00510"/>
    </source>
</evidence>
<sequence>MSQHKQALDPDFIQKQKRRLEALKAELQSSLDFRLEDEVEMQESRTNQSHTSGSDAQDSAQQDNNRAVRAHDRMRLQAVRRALEKIEEGTYGQSEQSGDPIPRARLEAAPSALYTVAEEEVREREQDL</sequence>
<gene>
    <name evidence="3" type="ORF">INQ41_13065</name>
</gene>
<accession>A0A7S6UFV9</accession>
<dbReference type="EMBL" id="CP063656">
    <property type="protein sequence ID" value="QOW19516.1"/>
    <property type="molecule type" value="Genomic_DNA"/>
</dbReference>
<name>A0A7S6UFV9_9GAMM</name>
<feature type="compositionally biased region" description="Polar residues" evidence="2">
    <location>
        <begin position="44"/>
        <end position="65"/>
    </location>
</feature>
<evidence type="ECO:0000313" key="4">
    <source>
        <dbReference type="Proteomes" id="UP000594059"/>
    </source>
</evidence>
<evidence type="ECO:0000256" key="2">
    <source>
        <dbReference type="SAM" id="MobiDB-lite"/>
    </source>
</evidence>
<dbReference type="SUPFAM" id="SSF109635">
    <property type="entry name" value="DnaK suppressor protein DksA, alpha-hairpin domain"/>
    <property type="match status" value="1"/>
</dbReference>
<dbReference type="AlphaFoldDB" id="A0A7S6UFV9"/>
<dbReference type="PANTHER" id="PTHR33823:SF4">
    <property type="entry name" value="GENERAL STRESS PROTEIN 16O"/>
    <property type="match status" value="1"/>
</dbReference>